<evidence type="ECO:0000313" key="8">
    <source>
        <dbReference type="Proteomes" id="UP000027665"/>
    </source>
</evidence>
<keyword evidence="8" id="KW-1185">Reference proteome</keyword>
<evidence type="ECO:0000256" key="4">
    <source>
        <dbReference type="ARBA" id="ARBA00023014"/>
    </source>
</evidence>
<dbReference type="GeneID" id="90983764"/>
<keyword evidence="3" id="KW-0408">Iron</keyword>
<dbReference type="PATRIC" id="fig|2754.20.peg.2068"/>
<evidence type="ECO:0000256" key="2">
    <source>
        <dbReference type="ARBA" id="ARBA00022723"/>
    </source>
</evidence>
<gene>
    <name evidence="7" type="ORF">EH55_05620</name>
</gene>
<feature type="domain" description="ATPase BadF/BadG/BcrA/BcrD type" evidence="5">
    <location>
        <begin position="7"/>
        <end position="216"/>
    </location>
</feature>
<evidence type="ECO:0000259" key="6">
    <source>
        <dbReference type="Pfam" id="PF09989"/>
    </source>
</evidence>
<accession>A0A073IQT3</accession>
<sequence>MELLHAGLDIGSTTAKAVVLDERDKIIFYRYGRHFADIRAAVERLVGEIKDSFSGAMLTLAMAGSGALEIARGMDVPFTQEQIACAASITRFLHGVDVCIELGGEDSKITFFGENGAEQRMNETCAGGTGAFIDQMATLFGTDASGLNELAKGYKTIYPVASRCGVFAKTDVQALLNDGAAKPDIAASIFQAIVNQTISGLACGRRITGRVAFLGGPLYFLSELRARFADTLHLTPEKCVFPRNPHLFVAMGAAISAKERDAMEAGALQRRAERFFISHGDERRGSCAPLFKSDAELAAFREKHSRCRAKRVDMKDYKGNAYLGVDVGSTTTKLVLIGEDGELLFAKYRLTGVGEPLAAVREALTELYSHMTPDIKIAASGVTGYGEKLIKAAFGIDVGEVETVAHAKAADFVLPGADFVIDIGGQDMKCLKIKEGVITGVFLNEACSSGCGSFLQSFAKSLNMEIGEFAREAEKSQTPVDLGSRCTVFMNSRVRQAQKEGASVRDISAGLVYSVVKNALYKVLKIKDPRELGEKIVVQGGTFKNDALLRAFELVTGREVARPDISELMGAFGAALAAKEQKCERSTLLSAKQIAEFKTTVTTTNCGGCGNKCLLTLTRFPDGRKYVSGNRCERGGTSEERKRLPANVFEKKYRRLFGYYRPLSESAAPRGVMGIPRVLNIYDNYPFWFTLLTELGFSVRLSSESPDENLGIDTIPSQTLCYPAKLAHRHITELIASGVKNIFYPVILHEKGEFDRAQNDYNCPVVTGYPDVSRLNIDKARESGVNFISPAVCIDSGESAAKTLYPALAEFGVAKRELRAAAEAAQKAREKYKADIAAFGAAALEELRREGGVGVVLAGHPYHLSPEVNHGIPELINGYGVTLFTEDSIMGLAEGLEKPQDVGAVDQWAYHSRLYRAAMVVARHPAFKNVELVQFNSFGCGLDAISAEQTAELLTRSGKLHTLIKIDEGKNNGAVRIRIRSLLAAMKARKESGNAYVERAPISRPQISDGPRTLLCPPLSPFHFQFMESVFEGSGINLRVMPQGTRETVELGLRYVNNDVCYPAMMVVGEFISALQSGLYDPDRTDCLYAQTGGPCRASNYIHLLRGALDAAGFPQVRVLAVNRQKEGEAEAFKIQPRTGWRALLGLFYGDLLMRLLLRTRPYEVEKGSANALHDGWVRRIKENIRSGSWFQYKKNVAEMVRDFSALPICGVQRPRVGIVGEILVKYHANANERLIDVIEEEGGEAVVPDMANFLAYCLCDPIVANEHLNGAYLPRLGGEFGIWALEKIKAPVAKALAGTRFGEMHEISDLRARSSQVVSPANQGGEGWLLTAEMMTLIESGVRNVLCVQPFACLPNHITGKGVVKEIKRRYPGANILPLDYDASVSTTNQLNRLKLLMATARA</sequence>
<dbReference type="Pfam" id="PF09989">
    <property type="entry name" value="DUF2229"/>
    <property type="match status" value="1"/>
</dbReference>
<feature type="domain" description="ATPase BadF/BadG/BcrA/BcrD type" evidence="5">
    <location>
        <begin position="323"/>
        <end position="578"/>
    </location>
</feature>
<comment type="caution">
    <text evidence="7">The sequence shown here is derived from an EMBL/GenBank/DDBJ whole genome shotgun (WGS) entry which is preliminary data.</text>
</comment>
<protein>
    <submittedName>
        <fullName evidence="7">2-hydroxyglutaryl-CoA dehydratase</fullName>
    </submittedName>
</protein>
<keyword evidence="4" id="KW-0411">Iron-sulfur</keyword>
<dbReference type="CDD" id="cd24034">
    <property type="entry name" value="ASKHA_NBD_O66634-like_rpt1"/>
    <property type="match status" value="1"/>
</dbReference>
<proteinExistence type="predicted"/>
<dbReference type="Gene3D" id="3.30.420.40">
    <property type="match status" value="4"/>
</dbReference>
<dbReference type="InterPro" id="IPR043129">
    <property type="entry name" value="ATPase_NBD"/>
</dbReference>
<dbReference type="eggNOG" id="COG3581">
    <property type="taxonomic scope" value="Bacteria"/>
</dbReference>
<dbReference type="NCBIfam" id="TIGR00241">
    <property type="entry name" value="CoA_E_activ"/>
    <property type="match status" value="1"/>
</dbReference>
<feature type="domain" description="DUF2229" evidence="6">
    <location>
        <begin position="673"/>
        <end position="889"/>
    </location>
</feature>
<dbReference type="Proteomes" id="UP000027665">
    <property type="component" value="Unassembled WGS sequence"/>
</dbReference>
<evidence type="ECO:0000256" key="1">
    <source>
        <dbReference type="ARBA" id="ARBA00001966"/>
    </source>
</evidence>
<comment type="cofactor">
    <cofactor evidence="1">
        <name>[4Fe-4S] cluster</name>
        <dbReference type="ChEBI" id="CHEBI:49883"/>
    </cofactor>
</comment>
<name>A0A073IQT3_9BACT</name>
<dbReference type="EMBL" id="JMKI01000035">
    <property type="protein sequence ID" value="KEJ92104.1"/>
    <property type="molecule type" value="Genomic_DNA"/>
</dbReference>
<organism evidence="7 8">
    <name type="scientific">Synergistes jonesii</name>
    <dbReference type="NCBI Taxonomy" id="2754"/>
    <lineage>
        <taxon>Bacteria</taxon>
        <taxon>Thermotogati</taxon>
        <taxon>Synergistota</taxon>
        <taxon>Synergistia</taxon>
        <taxon>Synergistales</taxon>
        <taxon>Synergistaceae</taxon>
        <taxon>Synergistes</taxon>
    </lineage>
</organism>
<dbReference type="Pfam" id="PF01869">
    <property type="entry name" value="BcrAD_BadFG"/>
    <property type="match status" value="2"/>
</dbReference>
<dbReference type="InterPro" id="IPR051805">
    <property type="entry name" value="Dehydratase_Activator_Redct"/>
</dbReference>
<dbReference type="PANTHER" id="PTHR32329:SF4">
    <property type="entry name" value="ACTIVATOR OF 2-HYDROXYACYL-COA DEHYDRATASE"/>
    <property type="match status" value="1"/>
</dbReference>
<dbReference type="eggNOG" id="COG3580">
    <property type="taxonomic scope" value="Bacteria"/>
</dbReference>
<evidence type="ECO:0000259" key="5">
    <source>
        <dbReference type="Pfam" id="PF01869"/>
    </source>
</evidence>
<reference evidence="7 8" key="1">
    <citation type="submission" date="2014-04" db="EMBL/GenBank/DDBJ databases">
        <title>Draft Genome Sequence of Synergistes jonesii.</title>
        <authorList>
            <person name="Coil D.A."/>
            <person name="Eisen J.A."/>
            <person name="Holland-Moritz H.E."/>
        </authorList>
    </citation>
    <scope>NUCLEOTIDE SEQUENCE [LARGE SCALE GENOMIC DNA]</scope>
    <source>
        <strain evidence="7 8">78-1</strain>
    </source>
</reference>
<dbReference type="InterPro" id="IPR008275">
    <property type="entry name" value="CoA_E_activase_dom"/>
</dbReference>
<dbReference type="RefSeq" id="WP_037976481.1">
    <property type="nucleotide sequence ID" value="NZ_JMKI01000035.1"/>
</dbReference>
<dbReference type="STRING" id="2754.EH55_05620"/>
<dbReference type="GO" id="GO:0046872">
    <property type="term" value="F:metal ion binding"/>
    <property type="evidence" value="ECO:0007669"/>
    <property type="project" value="UniProtKB-KW"/>
</dbReference>
<evidence type="ECO:0000256" key="3">
    <source>
        <dbReference type="ARBA" id="ARBA00023004"/>
    </source>
</evidence>
<dbReference type="PANTHER" id="PTHR32329">
    <property type="entry name" value="BIFUNCTIONAL PROTEIN [INCLUDES 2-HYDROXYACYL-COA DEHYDRATASE (N-TER) AND ITS ACTIVATOR DOMAIN (C_TERM)-RELATED"/>
    <property type="match status" value="1"/>
</dbReference>
<evidence type="ECO:0000313" key="7">
    <source>
        <dbReference type="EMBL" id="KEJ92104.1"/>
    </source>
</evidence>
<dbReference type="InterPro" id="IPR018709">
    <property type="entry name" value="CoA_activase_DUF2229"/>
</dbReference>
<dbReference type="InterPro" id="IPR002731">
    <property type="entry name" value="ATPase_BadF"/>
</dbReference>
<dbReference type="eggNOG" id="COG1924">
    <property type="taxonomic scope" value="Bacteria"/>
</dbReference>
<dbReference type="GO" id="GO:0051536">
    <property type="term" value="F:iron-sulfur cluster binding"/>
    <property type="evidence" value="ECO:0007669"/>
    <property type="project" value="UniProtKB-KW"/>
</dbReference>
<dbReference type="SUPFAM" id="SSF53067">
    <property type="entry name" value="Actin-like ATPase domain"/>
    <property type="match status" value="2"/>
</dbReference>
<dbReference type="OrthoDB" id="9802715at2"/>
<dbReference type="CDD" id="cd24035">
    <property type="entry name" value="ASKHA_NBD_O66634-like_rpt2"/>
    <property type="match status" value="1"/>
</dbReference>
<keyword evidence="2" id="KW-0479">Metal-binding</keyword>